<feature type="transmembrane region" description="Helical" evidence="1">
    <location>
        <begin position="54"/>
        <end position="74"/>
    </location>
</feature>
<dbReference type="EMBL" id="CABN01000040">
    <property type="protein sequence ID" value="CBH99672.1"/>
    <property type="molecule type" value="Genomic_DNA"/>
</dbReference>
<accession>E6PXL3</accession>
<name>E6PXL3_9ZZZZ</name>
<keyword evidence="1" id="KW-0472">Membrane</keyword>
<dbReference type="AlphaFoldDB" id="E6PXL3"/>
<sequence length="78" mass="8862">MDTRGYISPEEVRQALRQIYRSDAETNLQSSLIESFSDELKPIDEKGRWRPSPLLILTMVLLCALLGVFVYFSLGARG</sequence>
<evidence type="ECO:0000256" key="1">
    <source>
        <dbReference type="SAM" id="Phobius"/>
    </source>
</evidence>
<protein>
    <submittedName>
        <fullName evidence="2">Uncharacterized protein</fullName>
    </submittedName>
</protein>
<comment type="caution">
    <text evidence="2">The sequence shown here is derived from an EMBL/GenBank/DDBJ whole genome shotgun (WGS) entry which is preliminary data.</text>
</comment>
<keyword evidence="1" id="KW-0812">Transmembrane</keyword>
<reference evidence="2" key="1">
    <citation type="submission" date="2009-10" db="EMBL/GenBank/DDBJ databases">
        <title>Diversity of trophic interactions inside an arsenic-rich microbial ecosystem.</title>
        <authorList>
            <person name="Bertin P.N."/>
            <person name="Heinrich-Salmeron A."/>
            <person name="Pelletier E."/>
            <person name="Goulhen-Chollet F."/>
            <person name="Arsene-Ploetze F."/>
            <person name="Gallien S."/>
            <person name="Calteau A."/>
            <person name="Vallenet D."/>
            <person name="Casiot C."/>
            <person name="Chane-Woon-Ming B."/>
            <person name="Giloteaux L."/>
            <person name="Barakat M."/>
            <person name="Bonnefoy V."/>
            <person name="Bruneel O."/>
            <person name="Chandler M."/>
            <person name="Cleiss J."/>
            <person name="Duran R."/>
            <person name="Elbaz-Poulichet F."/>
            <person name="Fonknechten N."/>
            <person name="Lauga B."/>
            <person name="Mornico D."/>
            <person name="Ortet P."/>
            <person name="Schaeffer C."/>
            <person name="Siguier P."/>
            <person name="Alexander Thil Smith A."/>
            <person name="Van Dorsselaer A."/>
            <person name="Weissenbach J."/>
            <person name="Medigue C."/>
            <person name="Le Paslier D."/>
        </authorList>
    </citation>
    <scope>NUCLEOTIDE SEQUENCE</scope>
</reference>
<proteinExistence type="predicted"/>
<keyword evidence="1" id="KW-1133">Transmembrane helix</keyword>
<evidence type="ECO:0000313" key="2">
    <source>
        <dbReference type="EMBL" id="CBH99672.1"/>
    </source>
</evidence>
<gene>
    <name evidence="2" type="ORF">CARN3_0614</name>
</gene>
<organism evidence="2">
    <name type="scientific">mine drainage metagenome</name>
    <dbReference type="NCBI Taxonomy" id="410659"/>
    <lineage>
        <taxon>unclassified sequences</taxon>
        <taxon>metagenomes</taxon>
        <taxon>ecological metagenomes</taxon>
    </lineage>
</organism>